<dbReference type="GO" id="GO:0051240">
    <property type="term" value="P:positive regulation of multicellular organismal process"/>
    <property type="evidence" value="ECO:0007669"/>
    <property type="project" value="UniProtKB-ARBA"/>
</dbReference>
<keyword evidence="9" id="KW-0325">Glycoprotein</keyword>
<dbReference type="Pfam" id="PF00688">
    <property type="entry name" value="TGFb_propeptide"/>
    <property type="match status" value="1"/>
</dbReference>
<dbReference type="PROSITE" id="PS00250">
    <property type="entry name" value="TGF_BETA_1"/>
    <property type="match status" value="1"/>
</dbReference>
<feature type="region of interest" description="Disordered" evidence="12">
    <location>
        <begin position="252"/>
        <end position="286"/>
    </location>
</feature>
<dbReference type="InterPro" id="IPR015615">
    <property type="entry name" value="TGF-beta-rel"/>
</dbReference>
<evidence type="ECO:0000256" key="5">
    <source>
        <dbReference type="ARBA" id="ARBA00022729"/>
    </source>
</evidence>
<dbReference type="PANTHER" id="PTHR11848:SF263">
    <property type="entry name" value="PROTEIN DECAPENTAPLEGIC"/>
    <property type="match status" value="1"/>
</dbReference>
<dbReference type="Gene3D" id="2.60.120.970">
    <property type="match status" value="1"/>
</dbReference>
<dbReference type="GO" id="GO:0005615">
    <property type="term" value="C:extracellular space"/>
    <property type="evidence" value="ECO:0007669"/>
    <property type="project" value="TreeGrafter"/>
</dbReference>
<protein>
    <recommendedName>
        <fullName evidence="10">Protein decapentaplegic</fullName>
    </recommendedName>
</protein>
<dbReference type="FunFam" id="2.60.120.970:FF:000018">
    <property type="entry name" value="Decapentaplegic, isoform A"/>
    <property type="match status" value="1"/>
</dbReference>
<evidence type="ECO:0000256" key="12">
    <source>
        <dbReference type="SAM" id="MobiDB-lite"/>
    </source>
</evidence>
<evidence type="ECO:0000256" key="1">
    <source>
        <dbReference type="ARBA" id="ARBA00004613"/>
    </source>
</evidence>
<evidence type="ECO:0000256" key="6">
    <source>
        <dbReference type="ARBA" id="ARBA00022782"/>
    </source>
</evidence>
<organism evidence="15">
    <name type="scientific">Colaphellus bowringi</name>
    <dbReference type="NCBI Taxonomy" id="561076"/>
    <lineage>
        <taxon>Eukaryota</taxon>
        <taxon>Metazoa</taxon>
        <taxon>Ecdysozoa</taxon>
        <taxon>Arthropoda</taxon>
        <taxon>Hexapoda</taxon>
        <taxon>Insecta</taxon>
        <taxon>Pterygota</taxon>
        <taxon>Neoptera</taxon>
        <taxon>Endopterygota</taxon>
        <taxon>Coleoptera</taxon>
        <taxon>Polyphaga</taxon>
        <taxon>Cucujiformia</taxon>
        <taxon>Chrysomeloidea</taxon>
        <taxon>Chrysomelidae</taxon>
        <taxon>Chrysomelinae</taxon>
        <taxon>Chrysomelini</taxon>
        <taxon>Colaphellus</taxon>
    </lineage>
</organism>
<feature type="compositionally biased region" description="Basic residues" evidence="12">
    <location>
        <begin position="269"/>
        <end position="280"/>
    </location>
</feature>
<keyword evidence="3" id="KW-0217">Developmental protein</keyword>
<evidence type="ECO:0000256" key="8">
    <source>
        <dbReference type="ARBA" id="ARBA00023157"/>
    </source>
</evidence>
<dbReference type="EMBL" id="OP728785">
    <property type="protein sequence ID" value="WAH70828.1"/>
    <property type="molecule type" value="mRNA"/>
</dbReference>
<dbReference type="GO" id="GO:0051094">
    <property type="term" value="P:positive regulation of developmental process"/>
    <property type="evidence" value="ECO:0007669"/>
    <property type="project" value="UniProtKB-ARBA"/>
</dbReference>
<dbReference type="SUPFAM" id="SSF57501">
    <property type="entry name" value="Cystine-knot cytokines"/>
    <property type="match status" value="1"/>
</dbReference>
<dbReference type="GO" id="GO:0008083">
    <property type="term" value="F:growth factor activity"/>
    <property type="evidence" value="ECO:0007669"/>
    <property type="project" value="UniProtKB-KW"/>
</dbReference>
<dbReference type="PANTHER" id="PTHR11848">
    <property type="entry name" value="TGF-BETA FAMILY"/>
    <property type="match status" value="1"/>
</dbReference>
<evidence type="ECO:0000256" key="10">
    <source>
        <dbReference type="ARBA" id="ARBA00074604"/>
    </source>
</evidence>
<dbReference type="InterPro" id="IPR001111">
    <property type="entry name" value="TGF-b_propeptide"/>
</dbReference>
<name>A0A9E8WDK0_9CUCU</name>
<dbReference type="GO" id="GO:0030154">
    <property type="term" value="P:cell differentiation"/>
    <property type="evidence" value="ECO:0007669"/>
    <property type="project" value="UniProtKB-KW"/>
</dbReference>
<accession>A0A9E8WDK0</accession>
<keyword evidence="6" id="KW-0221">Differentiation</keyword>
<evidence type="ECO:0000256" key="7">
    <source>
        <dbReference type="ARBA" id="ARBA00023030"/>
    </source>
</evidence>
<evidence type="ECO:0000256" key="4">
    <source>
        <dbReference type="ARBA" id="ARBA00022525"/>
    </source>
</evidence>
<dbReference type="InterPro" id="IPR029034">
    <property type="entry name" value="Cystine-knot_cytokine"/>
</dbReference>
<dbReference type="Pfam" id="PF00019">
    <property type="entry name" value="TGF_beta"/>
    <property type="match status" value="1"/>
</dbReference>
<evidence type="ECO:0000259" key="14">
    <source>
        <dbReference type="PROSITE" id="PS51362"/>
    </source>
</evidence>
<comment type="subcellular location">
    <subcellularLocation>
        <location evidence="1">Secreted</location>
    </subcellularLocation>
</comment>
<keyword evidence="7 11" id="KW-0339">Growth factor</keyword>
<dbReference type="InterPro" id="IPR017948">
    <property type="entry name" value="TGFb_CS"/>
</dbReference>
<sequence>MNLSRMFWLVTLVVLECSWKTLSSNIPKEVLTQVETNLLSLFGFKGRPKVDKSKIVIPQVMIEMYEKQTGLRLDTTSIPRKGWHTENANTIRSFTHIESPVDRRFSSPHKFRLKFNVDSIPKEEKIKAAELTLSRQRIEWLTGPDDANQKEHFQRILVSDIIKPGVKGKQTPITRVVDSVLVDTRKNTTVSLDVFPAVQRWLESPKGNHGLLISVQGLGKNRTAPAHHLRLRRSTQDESSWHQVQPVLLTYTDDGKSKQKRAADMAQSQRRRRSSKKHSRSKNDKRYPCNRHEMYVDFTEVGWSDWIVAPPGYDAFYCQGECNFPLASHLNTTNHAIVQTLMNSVNPQKVPKSCCVPTHLNPVSMLYLNEENKVVLKNYKEMVVVGCGCR</sequence>
<dbReference type="GO" id="GO:0005125">
    <property type="term" value="F:cytokine activity"/>
    <property type="evidence" value="ECO:0007669"/>
    <property type="project" value="TreeGrafter"/>
</dbReference>
<evidence type="ECO:0000256" key="9">
    <source>
        <dbReference type="ARBA" id="ARBA00023180"/>
    </source>
</evidence>
<evidence type="ECO:0000313" key="15">
    <source>
        <dbReference type="EMBL" id="WAH70828.1"/>
    </source>
</evidence>
<dbReference type="PROSITE" id="PS51362">
    <property type="entry name" value="TGF_BETA_2"/>
    <property type="match status" value="1"/>
</dbReference>
<keyword evidence="8" id="KW-1015">Disulfide bond</keyword>
<gene>
    <name evidence="15" type="primary">dpp</name>
</gene>
<proteinExistence type="evidence at transcript level"/>
<feature type="chain" id="PRO_5039338689" description="Protein decapentaplegic" evidence="13">
    <location>
        <begin position="24"/>
        <end position="390"/>
    </location>
</feature>
<keyword evidence="4" id="KW-0964">Secreted</keyword>
<feature type="signal peptide" evidence="13">
    <location>
        <begin position="1"/>
        <end position="23"/>
    </location>
</feature>
<evidence type="ECO:0000256" key="2">
    <source>
        <dbReference type="ARBA" id="ARBA00006656"/>
    </source>
</evidence>
<feature type="compositionally biased region" description="Basic and acidic residues" evidence="12">
    <location>
        <begin position="253"/>
        <end position="263"/>
    </location>
</feature>
<evidence type="ECO:0000256" key="13">
    <source>
        <dbReference type="SAM" id="SignalP"/>
    </source>
</evidence>
<dbReference type="SMART" id="SM00204">
    <property type="entry name" value="TGFB"/>
    <property type="match status" value="1"/>
</dbReference>
<keyword evidence="5 13" id="KW-0732">Signal</keyword>
<comment type="similarity">
    <text evidence="2 11">Belongs to the TGF-beta family.</text>
</comment>
<dbReference type="CDD" id="cd13760">
    <property type="entry name" value="TGF_beta_BMP2_like"/>
    <property type="match status" value="1"/>
</dbReference>
<reference evidence="15" key="1">
    <citation type="submission" date="2022-10" db="EMBL/GenBank/DDBJ databases">
        <authorList>
            <person name="Wang K."/>
        </authorList>
    </citation>
    <scope>NUCLEOTIDE SEQUENCE</scope>
</reference>
<evidence type="ECO:0000256" key="3">
    <source>
        <dbReference type="ARBA" id="ARBA00022473"/>
    </source>
</evidence>
<evidence type="ECO:0000256" key="11">
    <source>
        <dbReference type="RuleBase" id="RU000354"/>
    </source>
</evidence>
<feature type="domain" description="TGF-beta family profile" evidence="14">
    <location>
        <begin position="270"/>
        <end position="390"/>
    </location>
</feature>
<dbReference type="InterPro" id="IPR001839">
    <property type="entry name" value="TGF-b_C"/>
</dbReference>
<dbReference type="FunFam" id="2.10.90.10:FF:000103">
    <property type="entry name" value="Bone morphogenetic protein 16"/>
    <property type="match status" value="1"/>
</dbReference>
<dbReference type="AlphaFoldDB" id="A0A9E8WDK0"/>
<dbReference type="Gene3D" id="2.10.90.10">
    <property type="entry name" value="Cystine-knot cytokines"/>
    <property type="match status" value="1"/>
</dbReference>